<sequence length="213" mass="21757">MSSPTQSRLRGRLGETGWTRARAIASLGMVFGLGAVGTMAAWSDTATATTGMFTTNSVNIQMELNGDRPTHQFTTLKQINLGRGNTTAGMLAVKNTGSDTFNYVVATAVADDGTATYGGASASILAQNLFVTVRDGGTVSGSGPTATCTGGTVLGTADTALALGNAPLLPTSANLTVNATQNLCVQVKVNPNAPKEARMSSVSVRFDFTATKA</sequence>
<evidence type="ECO:0000256" key="1">
    <source>
        <dbReference type="SAM" id="Phobius"/>
    </source>
</evidence>
<dbReference type="NCBIfam" id="TIGR04088">
    <property type="entry name" value="cognate_SipW"/>
    <property type="match status" value="1"/>
</dbReference>
<keyword evidence="1" id="KW-0812">Transmembrane</keyword>
<comment type="caution">
    <text evidence="2">The sequence shown here is derived from an EMBL/GenBank/DDBJ whole genome shotgun (WGS) entry which is preliminary data.</text>
</comment>
<dbReference type="eggNOG" id="ENOG5031YNU">
    <property type="taxonomic scope" value="Bacteria"/>
</dbReference>
<feature type="transmembrane region" description="Helical" evidence="1">
    <location>
        <begin position="21"/>
        <end position="42"/>
    </location>
</feature>
<accession>M3VGT0</accession>
<keyword evidence="1" id="KW-1133">Transmembrane helix</keyword>
<dbReference type="STRING" id="410332.SAMN04488550_4081"/>
<organism evidence="2 3">
    <name type="scientific">Gordonia malaquae NBRC 108250</name>
    <dbReference type="NCBI Taxonomy" id="1223542"/>
    <lineage>
        <taxon>Bacteria</taxon>
        <taxon>Bacillati</taxon>
        <taxon>Actinomycetota</taxon>
        <taxon>Actinomycetes</taxon>
        <taxon>Mycobacteriales</taxon>
        <taxon>Gordoniaceae</taxon>
        <taxon>Gordonia</taxon>
    </lineage>
</organism>
<dbReference type="RefSeq" id="WP_008380752.1">
    <property type="nucleotide sequence ID" value="NZ_BAOP01000030.1"/>
</dbReference>
<keyword evidence="3" id="KW-1185">Reference proteome</keyword>
<evidence type="ECO:0000313" key="2">
    <source>
        <dbReference type="EMBL" id="GAC81184.1"/>
    </source>
</evidence>
<dbReference type="InterPro" id="IPR023833">
    <property type="entry name" value="Signal_pept_SipW-depend-type"/>
</dbReference>
<keyword evidence="1" id="KW-0472">Membrane</keyword>
<gene>
    <name evidence="2" type="ORF">GM1_030_00100</name>
</gene>
<reference evidence="2 3" key="1">
    <citation type="submission" date="2013-02" db="EMBL/GenBank/DDBJ databases">
        <title>Whole genome shotgun sequence of Gordonia malaquae NBRC 108250.</title>
        <authorList>
            <person name="Yoshida I."/>
            <person name="Hosoyama A."/>
            <person name="Tsuchikane K."/>
            <person name="Ando Y."/>
            <person name="Baba S."/>
            <person name="Ohji S."/>
            <person name="Hamada M."/>
            <person name="Tamura T."/>
            <person name="Yamazoe A."/>
            <person name="Yamazaki S."/>
            <person name="Fujita N."/>
        </authorList>
    </citation>
    <scope>NUCLEOTIDE SEQUENCE [LARGE SCALE GENOMIC DNA]</scope>
    <source>
        <strain evidence="2 3">NBRC 108250</strain>
    </source>
</reference>
<protein>
    <submittedName>
        <fullName evidence="2">Uncharacterized protein</fullName>
    </submittedName>
</protein>
<dbReference type="Proteomes" id="UP000035009">
    <property type="component" value="Unassembled WGS sequence"/>
</dbReference>
<name>M3VGT0_GORML</name>
<dbReference type="AlphaFoldDB" id="M3VGT0"/>
<evidence type="ECO:0000313" key="3">
    <source>
        <dbReference type="Proteomes" id="UP000035009"/>
    </source>
</evidence>
<proteinExistence type="predicted"/>
<dbReference type="EMBL" id="BAOP01000030">
    <property type="protein sequence ID" value="GAC81184.1"/>
    <property type="molecule type" value="Genomic_DNA"/>
</dbReference>